<reference evidence="1 2" key="1">
    <citation type="submission" date="2017-04" db="EMBL/GenBank/DDBJ databases">
        <title>Kefir bacterial isolates.</title>
        <authorList>
            <person name="Kim Y."/>
            <person name="Blasche S."/>
            <person name="Patil K.R."/>
        </authorList>
    </citation>
    <scope>NUCLEOTIDE SEQUENCE [LARGE SCALE GENOMIC DNA]</scope>
    <source>
        <strain evidence="1 2">OG2</strain>
    </source>
</reference>
<comment type="caution">
    <text evidence="1">The sequence shown here is derived from an EMBL/GenBank/DDBJ whole genome shotgun (WGS) entry which is preliminary data.</text>
</comment>
<sequence length="86" mass="9613">MGTMRNQKMPALRNERGVAKQWPVASHRVNPDLKAIIEHTAEYLDCSQAVALNLILAHVDLGPNGLPTWVDEERQEEEALPLDKTA</sequence>
<gene>
    <name evidence="1" type="ORF">B8X04_16745</name>
</gene>
<organism evidence="1 2">
    <name type="scientific">Brevibacterium casei</name>
    <dbReference type="NCBI Taxonomy" id="33889"/>
    <lineage>
        <taxon>Bacteria</taxon>
        <taxon>Bacillati</taxon>
        <taxon>Actinomycetota</taxon>
        <taxon>Actinomycetes</taxon>
        <taxon>Micrococcales</taxon>
        <taxon>Brevibacteriaceae</taxon>
        <taxon>Brevibacterium</taxon>
    </lineage>
</organism>
<proteinExistence type="predicted"/>
<accession>A0A269Z4C9</accession>
<dbReference type="EMBL" id="NCWY01000024">
    <property type="protein sequence ID" value="PAK92648.1"/>
    <property type="molecule type" value="Genomic_DNA"/>
</dbReference>
<name>A0A269Z4C9_9MICO</name>
<evidence type="ECO:0000313" key="2">
    <source>
        <dbReference type="Proteomes" id="UP000216867"/>
    </source>
</evidence>
<evidence type="ECO:0000313" key="1">
    <source>
        <dbReference type="EMBL" id="PAK92648.1"/>
    </source>
</evidence>
<protein>
    <submittedName>
        <fullName evidence="1">Uncharacterized protein</fullName>
    </submittedName>
</protein>
<dbReference type="Proteomes" id="UP000216867">
    <property type="component" value="Unassembled WGS sequence"/>
</dbReference>
<dbReference type="AlphaFoldDB" id="A0A269Z4C9"/>